<evidence type="ECO:0000313" key="3">
    <source>
        <dbReference type="Proteomes" id="UP000501003"/>
    </source>
</evidence>
<dbReference type="KEGG" id="aqg:HRU87_00560"/>
<dbReference type="PANTHER" id="PTHR43784:SF2">
    <property type="entry name" value="GDSL-LIKE LIPASE_ACYLHYDROLASE, PUTATIVE (AFU_ORTHOLOGUE AFUA_2G00820)-RELATED"/>
    <property type="match status" value="1"/>
</dbReference>
<name>A0A7D4UL60_9MICO</name>
<dbReference type="InterPro" id="IPR053140">
    <property type="entry name" value="GDSL_Rv0518-like"/>
</dbReference>
<dbReference type="GO" id="GO:0016787">
    <property type="term" value="F:hydrolase activity"/>
    <property type="evidence" value="ECO:0007669"/>
    <property type="project" value="UniProtKB-KW"/>
</dbReference>
<keyword evidence="3" id="KW-1185">Reference proteome</keyword>
<evidence type="ECO:0000313" key="2">
    <source>
        <dbReference type="EMBL" id="QKJ24738.1"/>
    </source>
</evidence>
<reference evidence="2 3" key="1">
    <citation type="submission" date="2020-05" db="EMBL/GenBank/DDBJ databases">
        <title>Aquirufa sp. strain 15G-AUS-rot a new Aquirufa species.</title>
        <authorList>
            <person name="Pitt A."/>
            <person name="Hahn M.W."/>
        </authorList>
    </citation>
    <scope>NUCLEOTIDE SEQUENCE [LARGE SCALE GENOMIC DNA]</scope>
    <source>
        <strain evidence="2 3">15G-AUS-rot</strain>
    </source>
</reference>
<accession>A0A7D4UL60</accession>
<protein>
    <submittedName>
        <fullName evidence="2">SGNH/GDSL hydrolase family protein</fullName>
    </submittedName>
</protein>
<dbReference type="InterPro" id="IPR013830">
    <property type="entry name" value="SGNH_hydro"/>
</dbReference>
<organism evidence="2 3">
    <name type="scientific">Aquiluna borgnonia</name>
    <dbReference type="NCBI Taxonomy" id="2499157"/>
    <lineage>
        <taxon>Bacteria</taxon>
        <taxon>Bacillati</taxon>
        <taxon>Actinomycetota</taxon>
        <taxon>Actinomycetes</taxon>
        <taxon>Micrococcales</taxon>
        <taxon>Microbacteriaceae</taxon>
        <taxon>Luna cluster</taxon>
        <taxon>Luna-1 subcluster</taxon>
        <taxon>Aquiluna</taxon>
    </lineage>
</organism>
<dbReference type="PANTHER" id="PTHR43784">
    <property type="entry name" value="GDSL-LIKE LIPASE/ACYLHYDROLASE, PUTATIVE (AFU_ORTHOLOGUE AFUA_2G00820)-RELATED"/>
    <property type="match status" value="1"/>
</dbReference>
<keyword evidence="2" id="KW-0378">Hydrolase</keyword>
<sequence length="278" mass="31119">MQTFHGVVIGKPYRSYVAIGDSLSEGLGDFTFQADRYHNGWTDRLAGILAREASDSNYEFHYANLALRGSKLSKIMTEQLPAALNLQPDLVTVMAGSNDLMSKPQSLPKLRELLRDGIEQLLAAGCDVVVANTINPLHLRVFKPLRHKAELFSTLIETVADEFDLPVLDVYGIRDFEQLVFWADDMVHFSGHGHIAIANQAAELLNLNYRFPQPDISQLAPVSRGLIETVRWVGRDVIPFFDRRLKGKTSGDGMLPKHLQLTPYAPKDQHPTWELVSA</sequence>
<dbReference type="EMBL" id="CP054056">
    <property type="protein sequence ID" value="QKJ24738.1"/>
    <property type="molecule type" value="Genomic_DNA"/>
</dbReference>
<evidence type="ECO:0000259" key="1">
    <source>
        <dbReference type="Pfam" id="PF13472"/>
    </source>
</evidence>
<feature type="domain" description="SGNH hydrolase-type esterase" evidence="1">
    <location>
        <begin position="18"/>
        <end position="194"/>
    </location>
</feature>
<dbReference type="CDD" id="cd01832">
    <property type="entry name" value="SGNH_hydrolase_like_1"/>
    <property type="match status" value="1"/>
</dbReference>
<dbReference type="Proteomes" id="UP000501003">
    <property type="component" value="Chromosome"/>
</dbReference>
<dbReference type="SUPFAM" id="SSF52266">
    <property type="entry name" value="SGNH hydrolase"/>
    <property type="match status" value="1"/>
</dbReference>
<dbReference type="InterPro" id="IPR036514">
    <property type="entry name" value="SGNH_hydro_sf"/>
</dbReference>
<proteinExistence type="predicted"/>
<dbReference type="RefSeq" id="WP_173493037.1">
    <property type="nucleotide sequence ID" value="NZ_CP054056.1"/>
</dbReference>
<dbReference type="AlphaFoldDB" id="A0A7D4UL60"/>
<dbReference type="Pfam" id="PF13472">
    <property type="entry name" value="Lipase_GDSL_2"/>
    <property type="match status" value="1"/>
</dbReference>
<dbReference type="Gene3D" id="3.40.50.1110">
    <property type="entry name" value="SGNH hydrolase"/>
    <property type="match status" value="1"/>
</dbReference>
<gene>
    <name evidence="2" type="ORF">HRU87_00560</name>
</gene>